<reference evidence="2" key="1">
    <citation type="submission" date="2025-08" db="UniProtKB">
        <authorList>
            <consortium name="RefSeq"/>
        </authorList>
    </citation>
    <scope>IDENTIFICATION</scope>
    <source>
        <tissue evidence="2">Gonads</tissue>
    </source>
</reference>
<dbReference type="InParanoid" id="A0A1S3I5F0"/>
<protein>
    <submittedName>
        <fullName evidence="2">Uncharacterized protein LOC106160515</fullName>
    </submittedName>
</protein>
<evidence type="ECO:0000313" key="2">
    <source>
        <dbReference type="RefSeq" id="XP_013392589.1"/>
    </source>
</evidence>
<sequence>MAEMMEDLSVESSDHHLSSGCIILGMKVIGLNSLKNLLLTKRSGELEARLTKFLLTPEITKGKDVSLKVEIQNEERLQILIDLKDSLYVKEASEATSSQSVRFAYCAERRKWFWTPNDKNHIWMEVSHESVQSGSRKGEIPEEKYLKVIRFLRTEKPILERRNTDCNICA</sequence>
<evidence type="ECO:0000313" key="1">
    <source>
        <dbReference type="Proteomes" id="UP000085678"/>
    </source>
</evidence>
<gene>
    <name evidence="2" type="primary">LOC106160515</name>
</gene>
<dbReference type="Proteomes" id="UP000085678">
    <property type="component" value="Unplaced"/>
</dbReference>
<keyword evidence="1" id="KW-1185">Reference proteome</keyword>
<name>A0A1S3I5F0_LINAN</name>
<proteinExistence type="predicted"/>
<organism evidence="1 2">
    <name type="scientific">Lingula anatina</name>
    <name type="common">Brachiopod</name>
    <name type="synonym">Lingula unguis</name>
    <dbReference type="NCBI Taxonomy" id="7574"/>
    <lineage>
        <taxon>Eukaryota</taxon>
        <taxon>Metazoa</taxon>
        <taxon>Spiralia</taxon>
        <taxon>Lophotrochozoa</taxon>
        <taxon>Brachiopoda</taxon>
        <taxon>Linguliformea</taxon>
        <taxon>Lingulata</taxon>
        <taxon>Lingulida</taxon>
        <taxon>Linguloidea</taxon>
        <taxon>Lingulidae</taxon>
        <taxon>Lingula</taxon>
    </lineage>
</organism>
<dbReference type="KEGG" id="lak:106160515"/>
<accession>A0A1S3I5F0</accession>
<dbReference type="RefSeq" id="XP_013392589.1">
    <property type="nucleotide sequence ID" value="XM_013537135.1"/>
</dbReference>
<dbReference type="GeneID" id="106160515"/>
<dbReference type="AlphaFoldDB" id="A0A1S3I5F0"/>